<dbReference type="EMBL" id="JH930473">
    <property type="protein sequence ID" value="EKM54744.1"/>
    <property type="molecule type" value="Genomic_DNA"/>
</dbReference>
<dbReference type="Proteomes" id="UP000008370">
    <property type="component" value="Unassembled WGS sequence"/>
</dbReference>
<dbReference type="OrthoDB" id="3220849at2759"/>
<dbReference type="InParanoid" id="K5W706"/>
<organism evidence="1 2">
    <name type="scientific">Phanerochaete carnosa (strain HHB-10118-sp)</name>
    <name type="common">White-rot fungus</name>
    <name type="synonym">Peniophora carnosa</name>
    <dbReference type="NCBI Taxonomy" id="650164"/>
    <lineage>
        <taxon>Eukaryota</taxon>
        <taxon>Fungi</taxon>
        <taxon>Dikarya</taxon>
        <taxon>Basidiomycota</taxon>
        <taxon>Agaricomycotina</taxon>
        <taxon>Agaricomycetes</taxon>
        <taxon>Polyporales</taxon>
        <taxon>Phanerochaetaceae</taxon>
        <taxon>Phanerochaete</taxon>
    </lineage>
</organism>
<dbReference type="AlphaFoldDB" id="K5W706"/>
<accession>K5W706</accession>
<reference evidence="1 2" key="1">
    <citation type="journal article" date="2012" name="BMC Genomics">
        <title>Comparative genomics of the white-rot fungi, Phanerochaete carnosa and P. chrysosporium, to elucidate the genetic basis of the distinct wood types they colonize.</title>
        <authorList>
            <person name="Suzuki H."/>
            <person name="MacDonald J."/>
            <person name="Syed K."/>
            <person name="Salamov A."/>
            <person name="Hori C."/>
            <person name="Aerts A."/>
            <person name="Henrissat B."/>
            <person name="Wiebenga A."/>
            <person name="vanKuyk P.A."/>
            <person name="Barry K."/>
            <person name="Lindquist E."/>
            <person name="LaButti K."/>
            <person name="Lapidus A."/>
            <person name="Lucas S."/>
            <person name="Coutinho P."/>
            <person name="Gong Y."/>
            <person name="Samejima M."/>
            <person name="Mahadevan R."/>
            <person name="Abou-Zaid M."/>
            <person name="de Vries R.P."/>
            <person name="Igarashi K."/>
            <person name="Yadav J.S."/>
            <person name="Grigoriev I.V."/>
            <person name="Master E.R."/>
        </authorList>
    </citation>
    <scope>NUCLEOTIDE SEQUENCE [LARGE SCALE GENOMIC DNA]</scope>
    <source>
        <strain evidence="1 2">HHB-10118-sp</strain>
    </source>
</reference>
<dbReference type="RefSeq" id="XP_007397425.1">
    <property type="nucleotide sequence ID" value="XM_007397363.1"/>
</dbReference>
<name>K5W706_PHACS</name>
<sequence length="75" mass="8509">MASDSSAYALSHALPNAMPRRPIHMSPAEAIAQAWQRESEESKRHWRAADARTKERYYAPHPWSSTGRKTVGTKM</sequence>
<keyword evidence="2" id="KW-1185">Reference proteome</keyword>
<dbReference type="KEGG" id="pco:PHACADRAFT_258786"/>
<proteinExistence type="predicted"/>
<evidence type="ECO:0000313" key="1">
    <source>
        <dbReference type="EMBL" id="EKM54744.1"/>
    </source>
</evidence>
<gene>
    <name evidence="1" type="ORF">PHACADRAFT_258786</name>
</gene>
<evidence type="ECO:0000313" key="2">
    <source>
        <dbReference type="Proteomes" id="UP000008370"/>
    </source>
</evidence>
<dbReference type="GeneID" id="18917211"/>
<protein>
    <submittedName>
        <fullName evidence="1">Uncharacterized protein</fullName>
    </submittedName>
</protein>
<dbReference type="HOGENOM" id="CLU_2671870_0_0_1"/>